<protein>
    <submittedName>
        <fullName evidence="1">Uncharacterized protein</fullName>
    </submittedName>
</protein>
<comment type="caution">
    <text evidence="1">The sequence shown here is derived from an EMBL/GenBank/DDBJ whole genome shotgun (WGS) entry which is preliminary data.</text>
</comment>
<reference evidence="1" key="1">
    <citation type="submission" date="2023-10" db="EMBL/GenBank/DDBJ databases">
        <title>Surveillance and assessment of the effects of hospital wastewater treatment on clearance of pathogenic bacterial and antimicrobial resistance genes.</title>
        <authorList>
            <person name="Wu Y."/>
        </authorList>
    </citation>
    <scope>NUCLEOTIDE SEQUENCE</scope>
    <source>
        <strain evidence="1">23-M-SRM-33-1</strain>
    </source>
</reference>
<dbReference type="Gene3D" id="2.160.20.10">
    <property type="entry name" value="Single-stranded right-handed beta-helix, Pectin lyase-like"/>
    <property type="match status" value="1"/>
</dbReference>
<dbReference type="Proteomes" id="UP001284547">
    <property type="component" value="Unassembled WGS sequence"/>
</dbReference>
<proteinExistence type="predicted"/>
<dbReference type="SUPFAM" id="SSF51126">
    <property type="entry name" value="Pectin lyase-like"/>
    <property type="match status" value="1"/>
</dbReference>
<organism evidence="1 2">
    <name type="scientific">Klebsiella quasipneumoniae subsp. quasipneumoniae</name>
    <dbReference type="NCBI Taxonomy" id="1667327"/>
    <lineage>
        <taxon>Bacteria</taxon>
        <taxon>Pseudomonadati</taxon>
        <taxon>Pseudomonadota</taxon>
        <taxon>Gammaproteobacteria</taxon>
        <taxon>Enterobacterales</taxon>
        <taxon>Enterobacteriaceae</taxon>
        <taxon>Klebsiella/Raoultella group</taxon>
        <taxon>Klebsiella</taxon>
        <taxon>Klebsiella pneumoniae complex</taxon>
    </lineage>
</organism>
<dbReference type="EMBL" id="JAWHZD010000014">
    <property type="protein sequence ID" value="MDV0843679.1"/>
    <property type="molecule type" value="Genomic_DNA"/>
</dbReference>
<evidence type="ECO:0000313" key="1">
    <source>
        <dbReference type="EMBL" id="MDV0843679.1"/>
    </source>
</evidence>
<dbReference type="RefSeq" id="WP_316941358.1">
    <property type="nucleotide sequence ID" value="NZ_JAWHZD010000014.1"/>
</dbReference>
<evidence type="ECO:0000313" key="2">
    <source>
        <dbReference type="Proteomes" id="UP001284547"/>
    </source>
</evidence>
<dbReference type="InterPro" id="IPR012334">
    <property type="entry name" value="Pectin_lyas_fold"/>
</dbReference>
<accession>A0AAW8XVR7</accession>
<sequence>MTVSTEVDHNDYTGNGVTTSFPYTFRIFKKSDLTVQVADLNENITVLTLDTDYSVTGAGTYSGGNVVLMSPLANGWQISISRDLPVTQDTDLRNQGKFFAEVHEDAFDKLTMLIQQCFSFLRLALRKPSFIANYYDALNNRIRNLRDPSQSQDAATKNYVDDSAADTNAYADSLFKRAIRVPESNVGLAPTSNGRKNSLFGWNSEGDPVPIFAMTDTADLAIKLASHDISLGGALVALPQGGTVNSSVLYVTPEQYGAKGDTVQDDSDALEDAINKAAADSLMSGGVYTPVVVQLNKPYRITRTITIDGSRVRISSLSGCGIYVDPDGTYTDNKVFIITGNGPNAAVASGMSGALFDGVLFLTTGEKKLDLFHAIRDSSTSNNNGACLHNVSNITARGFRTIFTHGAGGWGWNFIGCLFSGNINLMNIITAGDTYERHTFVGCLWGNGGYAFIINNPNGKIYWVGGSVDYCDGLAQIAQGHMEVNGHNEWTARDKPIVETTGSNASVTVSGTMFVRGNTSTEYYMFQQYQRRQVTLKDMVFITDGVNTNKGLISNLEVVKSNLTFPNDAAKIIAYHSSDESLLTSNNAVVDFSLSATANHTVSVTDGKLTVTAVTGGTTSHLYIDIPVMGNTKVGFKLVASNTSSLGAISLNKSLLTLSKRQISDLSTSGTASWPASAASIAGGSVTLFDIPRQAAFLRLDFNVANLTTGTSFIIESLKMFTY</sequence>
<dbReference type="AlphaFoldDB" id="A0AAW8XVR7"/>
<name>A0AAW8XVR7_9ENTR</name>
<gene>
    <name evidence="1" type="ORF">RZP41_20830</name>
</gene>
<dbReference type="InterPro" id="IPR011050">
    <property type="entry name" value="Pectin_lyase_fold/virulence"/>
</dbReference>